<dbReference type="SUPFAM" id="SSF53098">
    <property type="entry name" value="Ribonuclease H-like"/>
    <property type="match status" value="1"/>
</dbReference>
<name>A0A397GGQ4_9GLOM</name>
<evidence type="ECO:0000313" key="3">
    <source>
        <dbReference type="Proteomes" id="UP000266861"/>
    </source>
</evidence>
<protein>
    <recommendedName>
        <fullName evidence="4">HAT C-terminal dimerisation domain-containing protein</fullName>
    </recommendedName>
</protein>
<gene>
    <name evidence="2" type="ORF">Glove_504g11</name>
</gene>
<dbReference type="Proteomes" id="UP000266861">
    <property type="component" value="Unassembled WGS sequence"/>
</dbReference>
<comment type="caution">
    <text evidence="2">The sequence shown here is derived from an EMBL/GenBank/DDBJ whole genome shotgun (WGS) entry which is preliminary data.</text>
</comment>
<keyword evidence="3" id="KW-1185">Reference proteome</keyword>
<reference evidence="2 3" key="1">
    <citation type="submission" date="2018-08" db="EMBL/GenBank/DDBJ databases">
        <title>Genome and evolution of the arbuscular mycorrhizal fungus Diversispora epigaea (formerly Glomus versiforme) and its bacterial endosymbionts.</title>
        <authorList>
            <person name="Sun X."/>
            <person name="Fei Z."/>
            <person name="Harrison M."/>
        </authorList>
    </citation>
    <scope>NUCLEOTIDE SEQUENCE [LARGE SCALE GENOMIC DNA]</scope>
    <source>
        <strain evidence="2 3">IT104</strain>
    </source>
</reference>
<evidence type="ECO:0000256" key="1">
    <source>
        <dbReference type="SAM" id="Coils"/>
    </source>
</evidence>
<keyword evidence="1" id="KW-0175">Coiled coil</keyword>
<dbReference type="InterPro" id="IPR012337">
    <property type="entry name" value="RNaseH-like_sf"/>
</dbReference>
<evidence type="ECO:0008006" key="4">
    <source>
        <dbReference type="Google" id="ProtNLM"/>
    </source>
</evidence>
<sequence length="820" mass="95836">MSECEDNIFLCSPFTNFIEELDEIYREEQYNDEIIEISEQIENEKEEEQYNDEIIEVSEQIENKKEETIEALEQTELTTCVVIDFVDGKIQRCRQNEKLKQLHNLFGTWQVDRNAIKEVNGILSKLKNIRCTKHSWHLNRNNIQVVCIGQYGCKASKICHPICTQAFDNIEKPKSICCLCYEKFGGHIYHRPGRGKKGTTCITEQLHLGDTNKALEFLGDWIINISKIQDEKNKNQILIALINALILFTSFSPLNKNVNSTPNITNEFNKNEQLINQIPRLAFPYLKIWLPRILTSLSRKPRLLGAFRQLLLICYVTSHTDRHERKLANSRMEKANPTKCLIQEKNIWNLAVIDNIDFKEKSFKFGNIYDIIRKSSHATLRMAFQIQLPMDIRTGLEKIIELNANTPLFGINSEIEKILMIFQEIFQELLNFKNINGKLYYNKDFDAESIKYLILPKLDRGCLDSPPSIITENHPEVITNIKVYTLLQNEKFYSNCYQIASILKPVKELTNVLEARDANLADCFIGLIKLGAKINQISFGNPWKSIIISNYNRRLGEFINRSYILAYWLHPLYRGMGLKQAALNEIYETASIMWYNLGHSEESCLKLLMEMRLWKRNVAPYNLTYDTYRETPMKWWLSINIQEDETDQLQELALLLFSIVPSQAVCERNFSMLKWFFGEKRMNLNLSKIESMAKIRSYYISNTDKEIRFRDKNLSEHELRNNINESVITYDTFEKNGILERDENIEYKRNENLEENTEIENELSTSLNINQFVDLTLPAFLTTGNNLFTNNRLNTNIRSRNIGNMEYDPIKLAQSALNEE</sequence>
<dbReference type="STRING" id="1348612.A0A397GGQ4"/>
<feature type="coiled-coil region" evidence="1">
    <location>
        <begin position="27"/>
        <end position="78"/>
    </location>
</feature>
<organism evidence="2 3">
    <name type="scientific">Diversispora epigaea</name>
    <dbReference type="NCBI Taxonomy" id="1348612"/>
    <lineage>
        <taxon>Eukaryota</taxon>
        <taxon>Fungi</taxon>
        <taxon>Fungi incertae sedis</taxon>
        <taxon>Mucoromycota</taxon>
        <taxon>Glomeromycotina</taxon>
        <taxon>Glomeromycetes</taxon>
        <taxon>Diversisporales</taxon>
        <taxon>Diversisporaceae</taxon>
        <taxon>Diversispora</taxon>
    </lineage>
</organism>
<evidence type="ECO:0000313" key="2">
    <source>
        <dbReference type="EMBL" id="RHZ50175.1"/>
    </source>
</evidence>
<proteinExistence type="predicted"/>
<dbReference type="OrthoDB" id="2425836at2759"/>
<accession>A0A397GGQ4</accession>
<dbReference type="AlphaFoldDB" id="A0A397GGQ4"/>
<dbReference type="EMBL" id="PQFF01000437">
    <property type="protein sequence ID" value="RHZ50175.1"/>
    <property type="molecule type" value="Genomic_DNA"/>
</dbReference>